<sequence>MLYDTDFAKWAEEQAAHLTEGRFDLLDLDNLIEEVADLARRKHDAVKSQLVRFLIHLLKLTYSQGAQDPQRQWRLSIIDAQSNLVQLLEDNPSIRPHLESYLMQSYQRACKQASRELAAYDETHEPFPATCPWTIEQVLDEGFWPGA</sequence>
<geneLocation type="plasmid" evidence="1">
    <name>pTSY</name>
</geneLocation>
<dbReference type="AlphaFoldDB" id="W4M003"/>
<dbReference type="PANTHER" id="PTHR34235">
    <property type="entry name" value="SLR1203 PROTEIN-RELATED"/>
    <property type="match status" value="1"/>
</dbReference>
<reference evidence="1 2" key="1">
    <citation type="journal article" date="2014" name="Nature">
        <title>An environmental bacterial taxon with a large and distinct metabolic repertoire.</title>
        <authorList>
            <person name="Wilson M.C."/>
            <person name="Mori T."/>
            <person name="Ruckert C."/>
            <person name="Uria A.R."/>
            <person name="Helf M.J."/>
            <person name="Takada K."/>
            <person name="Gernert C."/>
            <person name="Steffens U.A."/>
            <person name="Heycke N."/>
            <person name="Schmitt S."/>
            <person name="Rinke C."/>
            <person name="Helfrich E.J."/>
            <person name="Brachmann A.O."/>
            <person name="Gurgui C."/>
            <person name="Wakimoto T."/>
            <person name="Kracht M."/>
            <person name="Crusemann M."/>
            <person name="Hentschel U."/>
            <person name="Abe I."/>
            <person name="Matsunaga S."/>
            <person name="Kalinowski J."/>
            <person name="Takeyama H."/>
            <person name="Piel J."/>
        </authorList>
    </citation>
    <scope>NUCLEOTIDE SEQUENCE [LARGE SCALE GENOMIC DNA]</scope>
    <source>
        <strain evidence="2">TSY1</strain>
        <plasmid evidence="1">pTSY</plasmid>
    </source>
</reference>
<gene>
    <name evidence="1" type="ORF">ETSY1_47090</name>
</gene>
<evidence type="ECO:0000313" key="2">
    <source>
        <dbReference type="Proteomes" id="UP000019141"/>
    </source>
</evidence>
<protein>
    <recommendedName>
        <fullName evidence="3">DUF29 domain-containing protein</fullName>
    </recommendedName>
</protein>
<comment type="caution">
    <text evidence="1">The sequence shown here is derived from an EMBL/GenBank/DDBJ whole genome shotgun (WGS) entry which is preliminary data.</text>
</comment>
<keyword evidence="2" id="KW-1185">Reference proteome</keyword>
<dbReference type="Proteomes" id="UP000019141">
    <property type="component" value="Unassembled WGS sequence"/>
</dbReference>
<dbReference type="InterPro" id="IPR002636">
    <property type="entry name" value="DUF29"/>
</dbReference>
<evidence type="ECO:0000313" key="1">
    <source>
        <dbReference type="EMBL" id="ETX03488.1"/>
    </source>
</evidence>
<dbReference type="EMBL" id="AZHW01000039">
    <property type="protein sequence ID" value="ETX03488.1"/>
    <property type="molecule type" value="Genomic_DNA"/>
</dbReference>
<organism evidence="1 2">
    <name type="scientific">Entotheonella factor</name>
    <dbReference type="NCBI Taxonomy" id="1429438"/>
    <lineage>
        <taxon>Bacteria</taxon>
        <taxon>Pseudomonadati</taxon>
        <taxon>Nitrospinota/Tectimicrobiota group</taxon>
        <taxon>Candidatus Tectimicrobiota</taxon>
        <taxon>Candidatus Entotheonellia</taxon>
        <taxon>Candidatus Entotheonellales</taxon>
        <taxon>Candidatus Entotheonellaceae</taxon>
        <taxon>Candidatus Entotheonella</taxon>
    </lineage>
</organism>
<name>W4M003_ENTF1</name>
<accession>W4M003</accession>
<dbReference type="Gene3D" id="1.20.1220.20">
    <property type="entry name" value="Uncharcterised protein PF01724"/>
    <property type="match status" value="1"/>
</dbReference>
<dbReference type="Pfam" id="PF01724">
    <property type="entry name" value="DUF29"/>
    <property type="match status" value="1"/>
</dbReference>
<evidence type="ECO:0008006" key="3">
    <source>
        <dbReference type="Google" id="ProtNLM"/>
    </source>
</evidence>
<dbReference type="HOGENOM" id="CLU_116670_0_2_7"/>
<proteinExistence type="predicted"/>
<keyword evidence="1" id="KW-0614">Plasmid</keyword>